<sequence length="131" mass="15651">MEIFERDWSESFWHYPPVVGERGYVGSATTMRDAEQFWFYDPDVNDPDDTVAFPLRREPRGFRIFWWFGKLANGTRISPGNYTMRFAALRPYGNPNISDHWDIMYREVDNIQVLPYNGTSNSTQIYRRPRR</sequence>
<protein>
    <submittedName>
        <fullName evidence="1">Uncharacterized protein</fullName>
    </submittedName>
</protein>
<proteinExistence type="predicted"/>
<dbReference type="EMBL" id="JAOQAV010000001">
    <property type="protein sequence ID" value="KAJ4197410.1"/>
    <property type="molecule type" value="Genomic_DNA"/>
</dbReference>
<organism evidence="1 2">
    <name type="scientific">Fusarium falciforme</name>
    <dbReference type="NCBI Taxonomy" id="195108"/>
    <lineage>
        <taxon>Eukaryota</taxon>
        <taxon>Fungi</taxon>
        <taxon>Dikarya</taxon>
        <taxon>Ascomycota</taxon>
        <taxon>Pezizomycotina</taxon>
        <taxon>Sordariomycetes</taxon>
        <taxon>Hypocreomycetidae</taxon>
        <taxon>Hypocreales</taxon>
        <taxon>Nectriaceae</taxon>
        <taxon>Fusarium</taxon>
        <taxon>Fusarium solani species complex</taxon>
    </lineage>
</organism>
<evidence type="ECO:0000313" key="2">
    <source>
        <dbReference type="Proteomes" id="UP001152087"/>
    </source>
</evidence>
<name>A0A9W8RFV3_9HYPO</name>
<accession>A0A9W8RFV3</accession>
<keyword evidence="2" id="KW-1185">Reference proteome</keyword>
<reference evidence="1" key="1">
    <citation type="submission" date="2022-09" db="EMBL/GenBank/DDBJ databases">
        <title>Fusarium specimens isolated from Avocado Roots.</title>
        <authorList>
            <person name="Stajich J."/>
            <person name="Roper C."/>
            <person name="Heimlech-Rivalta G."/>
        </authorList>
    </citation>
    <scope>NUCLEOTIDE SEQUENCE</scope>
    <source>
        <strain evidence="1">A02</strain>
    </source>
</reference>
<gene>
    <name evidence="1" type="ORF">NW755_000103</name>
</gene>
<evidence type="ECO:0000313" key="1">
    <source>
        <dbReference type="EMBL" id="KAJ4197410.1"/>
    </source>
</evidence>
<dbReference type="Proteomes" id="UP001152087">
    <property type="component" value="Unassembled WGS sequence"/>
</dbReference>
<dbReference type="AlphaFoldDB" id="A0A9W8RFV3"/>
<comment type="caution">
    <text evidence="1">The sequence shown here is derived from an EMBL/GenBank/DDBJ whole genome shotgun (WGS) entry which is preliminary data.</text>
</comment>